<feature type="compositionally biased region" description="Basic and acidic residues" evidence="1">
    <location>
        <begin position="9"/>
        <end position="20"/>
    </location>
</feature>
<keyword evidence="3" id="KW-1185">Reference proteome</keyword>
<reference evidence="2 3" key="1">
    <citation type="submission" date="2020-11" db="EMBL/GenBank/DDBJ databases">
        <title>Pseudonocardia abyssalis sp. nov. and Pseudonocardia oceani sp. nov., description and phylogenomic analysis of two novel actinomycetes isolated from the deep Southern Ocean.</title>
        <authorList>
            <person name="Parra J."/>
        </authorList>
    </citation>
    <scope>NUCLEOTIDE SEQUENCE [LARGE SCALE GENOMIC DNA]</scope>
    <source>
        <strain evidence="2 3">KRD-168</strain>
    </source>
</reference>
<sequence length="68" mass="7533">MSRSHPSGGRHELGQNHLVDERLTRRIAALVTPGAPTRHLVGRADPVTGVRPRDLTAEHRTSLHRTAR</sequence>
<protein>
    <submittedName>
        <fullName evidence="2">Uncharacterized protein</fullName>
    </submittedName>
</protein>
<evidence type="ECO:0000313" key="3">
    <source>
        <dbReference type="Proteomes" id="UP000694287"/>
    </source>
</evidence>
<dbReference type="RefSeq" id="WP_218606319.1">
    <property type="nucleotide sequence ID" value="NZ_JADQDJ010000584.1"/>
</dbReference>
<accession>A0ABS6V0X9</accession>
<evidence type="ECO:0000256" key="1">
    <source>
        <dbReference type="SAM" id="MobiDB-lite"/>
    </source>
</evidence>
<feature type="region of interest" description="Disordered" evidence="1">
    <location>
        <begin position="34"/>
        <end position="68"/>
    </location>
</feature>
<dbReference type="EMBL" id="JADQDK010000001">
    <property type="protein sequence ID" value="MBW0138160.1"/>
    <property type="molecule type" value="Genomic_DNA"/>
</dbReference>
<gene>
    <name evidence="2" type="ORF">I4I81_28420</name>
</gene>
<organism evidence="2 3">
    <name type="scientific">Pseudonocardia abyssalis</name>
    <dbReference type="NCBI Taxonomy" id="2792008"/>
    <lineage>
        <taxon>Bacteria</taxon>
        <taxon>Bacillati</taxon>
        <taxon>Actinomycetota</taxon>
        <taxon>Actinomycetes</taxon>
        <taxon>Pseudonocardiales</taxon>
        <taxon>Pseudonocardiaceae</taxon>
        <taxon>Pseudonocardia</taxon>
    </lineage>
</organism>
<proteinExistence type="predicted"/>
<evidence type="ECO:0000313" key="2">
    <source>
        <dbReference type="EMBL" id="MBW0138160.1"/>
    </source>
</evidence>
<comment type="caution">
    <text evidence="2">The sequence shown here is derived from an EMBL/GenBank/DDBJ whole genome shotgun (WGS) entry which is preliminary data.</text>
</comment>
<name>A0ABS6V0X9_9PSEU</name>
<feature type="region of interest" description="Disordered" evidence="1">
    <location>
        <begin position="1"/>
        <end position="20"/>
    </location>
</feature>
<dbReference type="Proteomes" id="UP000694287">
    <property type="component" value="Unassembled WGS sequence"/>
</dbReference>
<feature type="compositionally biased region" description="Basic and acidic residues" evidence="1">
    <location>
        <begin position="51"/>
        <end position="61"/>
    </location>
</feature>